<dbReference type="InterPro" id="IPR019110">
    <property type="entry name" value="Uncharacterised_RAQPRD"/>
</dbReference>
<reference evidence="2 3" key="1">
    <citation type="submission" date="2022-12" db="EMBL/GenBank/DDBJ databases">
        <title>Dasania phycosphaerae sp. nov., isolated from particulate material of the south coast of Korea.</title>
        <authorList>
            <person name="Jiang Y."/>
        </authorList>
    </citation>
    <scope>NUCLEOTIDE SEQUENCE [LARGE SCALE GENOMIC DNA]</scope>
    <source>
        <strain evidence="2 3">GY-19</strain>
    </source>
</reference>
<feature type="signal peptide" evidence="1">
    <location>
        <begin position="1"/>
        <end position="22"/>
    </location>
</feature>
<comment type="caution">
    <text evidence="2">The sequence shown here is derived from an EMBL/GenBank/DDBJ whole genome shotgun (WGS) entry which is preliminary data.</text>
</comment>
<organism evidence="2 3">
    <name type="scientific">Dasania phycosphaerae</name>
    <dbReference type="NCBI Taxonomy" id="2950436"/>
    <lineage>
        <taxon>Bacteria</taxon>
        <taxon>Pseudomonadati</taxon>
        <taxon>Pseudomonadota</taxon>
        <taxon>Gammaproteobacteria</taxon>
        <taxon>Cellvibrionales</taxon>
        <taxon>Spongiibacteraceae</taxon>
        <taxon>Dasania</taxon>
    </lineage>
</organism>
<dbReference type="Proteomes" id="UP001069090">
    <property type="component" value="Unassembled WGS sequence"/>
</dbReference>
<dbReference type="AlphaFoldDB" id="A0A9J6RP86"/>
<evidence type="ECO:0000313" key="3">
    <source>
        <dbReference type="Proteomes" id="UP001069090"/>
    </source>
</evidence>
<evidence type="ECO:0000256" key="1">
    <source>
        <dbReference type="SAM" id="SignalP"/>
    </source>
</evidence>
<accession>A0A9J6RP86</accession>
<dbReference type="RefSeq" id="WP_268905205.1">
    <property type="nucleotide sequence ID" value="NZ_JAPTGG010000013.1"/>
</dbReference>
<dbReference type="Pfam" id="PF09686">
    <property type="entry name" value="Plasmid_RAQPRD"/>
    <property type="match status" value="1"/>
</dbReference>
<protein>
    <submittedName>
        <fullName evidence="2">RAQPRD family integrative conjugative element protein</fullName>
    </submittedName>
</protein>
<proteinExistence type="predicted"/>
<keyword evidence="1" id="KW-0732">Signal</keyword>
<dbReference type="EMBL" id="JAPTGG010000013">
    <property type="protein sequence ID" value="MCZ0866534.1"/>
    <property type="molecule type" value="Genomic_DNA"/>
</dbReference>
<sequence>MMNKLITLLLVSFMSLPQVSMADVWAEREALAKIKNELAALEALVMTAKMRSNSNDRTTFDYQVLLDDLRKIQAGISHHLTVPMEPVVPSSIDALSSDYTEHQK</sequence>
<evidence type="ECO:0000313" key="2">
    <source>
        <dbReference type="EMBL" id="MCZ0866534.1"/>
    </source>
</evidence>
<name>A0A9J6RP86_9GAMM</name>
<keyword evidence="3" id="KW-1185">Reference proteome</keyword>
<feature type="chain" id="PRO_5039936586" evidence="1">
    <location>
        <begin position="23"/>
        <end position="104"/>
    </location>
</feature>
<gene>
    <name evidence="2" type="ORF">O0V09_15080</name>
</gene>